<protein>
    <submittedName>
        <fullName evidence="2">Uncharacterized protein</fullName>
    </submittedName>
</protein>
<evidence type="ECO:0000313" key="3">
    <source>
        <dbReference type="Proteomes" id="UP000649617"/>
    </source>
</evidence>
<evidence type="ECO:0000313" key="2">
    <source>
        <dbReference type="EMBL" id="CAE7556799.1"/>
    </source>
</evidence>
<reference evidence="2" key="1">
    <citation type="submission" date="2021-02" db="EMBL/GenBank/DDBJ databases">
        <authorList>
            <person name="Dougan E. K."/>
            <person name="Rhodes N."/>
            <person name="Thang M."/>
            <person name="Chan C."/>
        </authorList>
    </citation>
    <scope>NUCLEOTIDE SEQUENCE</scope>
</reference>
<accession>A0A812TZU0</accession>
<dbReference type="AlphaFoldDB" id="A0A812TZU0"/>
<dbReference type="Proteomes" id="UP000649617">
    <property type="component" value="Unassembled WGS sequence"/>
</dbReference>
<evidence type="ECO:0000256" key="1">
    <source>
        <dbReference type="SAM" id="MobiDB-lite"/>
    </source>
</evidence>
<keyword evidence="3" id="KW-1185">Reference proteome</keyword>
<dbReference type="SUPFAM" id="SSF46689">
    <property type="entry name" value="Homeodomain-like"/>
    <property type="match status" value="1"/>
</dbReference>
<sequence>MLQNTRGRTVFAFQPKRLPKDVDRLTFFKGSIVRKKSLGPTGLPEDDAEAQKVSQVEAESFEPPPRGVEAGLSRSVSVNDLRSRVQRHRSLDPALVKGPQSEGQEVSAARHCPPSPCRPLSARLAEAPPPLPAFPGSWKSEEASSSRAAPEGGQGASHFSDAGAGDQSAPRMAAAAGKALLRAAMEDPGNPAAGSAMRRSPSMPLPKRPMVPCEKRRPRPRTAGEEAQATECFSSQSDAKCPPPLPEWLNWAKDFGARAQSCKMQDLVLLLPLVGDCIADVPASPSQILDDAKFKQTLHTRQYKVGSRADMLAASVSCKPRSQKQQAFYSVGTKVLHWQPLCDGDEVPKHIGYAPRYFDFKAFRKALREKKESLSEAELREVRREYALPPPEGWTVLHFLEKMEFGDGAEDVANLFEHWKDFISMSAGDIMRIPDITAEQRRRLDKFITLFNHGLWPRVSADEFHQRFAGKLLENEGKPWTEEDDELLLQLAAPGEQGGYDASFGDPWVYISWEMQRREDDVQQRYLDLVVRGKERAARHELAITKASRPLHMHRRFRMIPPDVYIVPSQDNFPLAEQTFELPEAFKKYRQNDIF</sequence>
<organism evidence="2 3">
    <name type="scientific">Symbiodinium pilosum</name>
    <name type="common">Dinoflagellate</name>
    <dbReference type="NCBI Taxonomy" id="2952"/>
    <lineage>
        <taxon>Eukaryota</taxon>
        <taxon>Sar</taxon>
        <taxon>Alveolata</taxon>
        <taxon>Dinophyceae</taxon>
        <taxon>Suessiales</taxon>
        <taxon>Symbiodiniaceae</taxon>
        <taxon>Symbiodinium</taxon>
    </lineage>
</organism>
<name>A0A812TZU0_SYMPI</name>
<feature type="region of interest" description="Disordered" evidence="1">
    <location>
        <begin position="187"/>
        <end position="238"/>
    </location>
</feature>
<dbReference type="InterPro" id="IPR009057">
    <property type="entry name" value="Homeodomain-like_sf"/>
</dbReference>
<proteinExistence type="predicted"/>
<gene>
    <name evidence="2" type="ORF">SPIL2461_LOCUS14835</name>
</gene>
<dbReference type="OrthoDB" id="408360at2759"/>
<dbReference type="EMBL" id="CAJNIZ010035002">
    <property type="protein sequence ID" value="CAE7556799.1"/>
    <property type="molecule type" value="Genomic_DNA"/>
</dbReference>
<feature type="region of interest" description="Disordered" evidence="1">
    <location>
        <begin position="36"/>
        <end position="171"/>
    </location>
</feature>
<comment type="caution">
    <text evidence="2">The sequence shown here is derived from an EMBL/GenBank/DDBJ whole genome shotgun (WGS) entry which is preliminary data.</text>
</comment>